<sequence length="306" mass="34464">MLSTLERWVSFYEFKVKPSHDEAPFLPFADVVQKMQSLYNQGNAFKMSNNDTRAMRISDMNFNQADNCVTLLVQLCDTRMADPVFGDLNSGALREEPKLAGEGIAVSAHFLISCNPTHNSADHYKALVECVPGITKSSIEPFLNYIFRKSYYNEEFTSPLSGSVYKLRPVLDLFSHASETLEESLLGSRLQGVRLVSTSKQESMDKNPYTDMVEKAIKLKIVKQPGVTGRKRLLASLRGRAVREGYNKLVISYSKDGKQTSVDLDVREDAATKLFTKMEKIILPDGIKQCEPSIHGDMEARMKRML</sequence>
<gene>
    <name evidence="1" type="ORF">AB6T85_01035</name>
</gene>
<reference evidence="1 2" key="1">
    <citation type="submission" date="2024-07" db="EMBL/GenBank/DDBJ databases">
        <authorList>
            <person name="Hebao G."/>
        </authorList>
    </citation>
    <scope>NUCLEOTIDE SEQUENCE [LARGE SCALE GENOMIC DNA]</scope>
    <source>
        <strain evidence="1 2">ACCC 02193</strain>
    </source>
</reference>
<accession>A0ABV4E2A5</accession>
<evidence type="ECO:0000313" key="2">
    <source>
        <dbReference type="Proteomes" id="UP001565243"/>
    </source>
</evidence>
<evidence type="ECO:0000313" key="1">
    <source>
        <dbReference type="EMBL" id="MEY8769026.1"/>
    </source>
</evidence>
<name>A0ABV4E2A5_9GAMM</name>
<dbReference type="Proteomes" id="UP001565243">
    <property type="component" value="Unassembled WGS sequence"/>
</dbReference>
<dbReference type="EMBL" id="JBGFFX010000001">
    <property type="protein sequence ID" value="MEY8769026.1"/>
    <property type="molecule type" value="Genomic_DNA"/>
</dbReference>
<comment type="caution">
    <text evidence="1">The sequence shown here is derived from an EMBL/GenBank/DDBJ whole genome shotgun (WGS) entry which is preliminary data.</text>
</comment>
<protein>
    <submittedName>
        <fullName evidence="1">Uncharacterized protein</fullName>
    </submittedName>
</protein>
<dbReference type="RefSeq" id="WP_369894627.1">
    <property type="nucleotide sequence ID" value="NZ_JBGFFX010000001.1"/>
</dbReference>
<proteinExistence type="predicted"/>
<keyword evidence="2" id="KW-1185">Reference proteome</keyword>
<organism evidence="1 2">
    <name type="scientific">Erwinia aeris</name>
    <dbReference type="NCBI Taxonomy" id="3239803"/>
    <lineage>
        <taxon>Bacteria</taxon>
        <taxon>Pseudomonadati</taxon>
        <taxon>Pseudomonadota</taxon>
        <taxon>Gammaproteobacteria</taxon>
        <taxon>Enterobacterales</taxon>
        <taxon>Erwiniaceae</taxon>
        <taxon>Erwinia</taxon>
    </lineage>
</organism>